<dbReference type="Gene3D" id="1.20.58.1690">
    <property type="match status" value="1"/>
</dbReference>
<comment type="caution">
    <text evidence="3">The sequence shown here is derived from an EMBL/GenBank/DDBJ whole genome shotgun (WGS) entry which is preliminary data.</text>
</comment>
<evidence type="ECO:0000259" key="2">
    <source>
        <dbReference type="SMART" id="SM01324"/>
    </source>
</evidence>
<sequence>MKTKPILIIAVSVIILAIGGYFLFKKKSMSSPRQSDITQFLKNFNRQVAKGNRDSLFSYFAGNQKGEPLNRLLTALINKTKNPEVSFKLELNVDQSTITFTDQMLATAVVPVTFSDDHLSSKLSSLTFTIQKNEYNRYKIYQVDGTSFMTDYMAYKSSAWQKNYSDKEIYSPATLKAFADASNLKTRYDSVVWFSHIKDQTYFYVVKGKWNFFEQIEQPKDTSTTYKMGLAGPDYKEIIPADYDLVHTIGGTFPNLIEVEKDHKRGFYDLTGKIVIPVEYDQVFPLNDSENIAAMRKGDDYFWLKSDYTISEKADIRVSDIFSKLKQPPSFTLNQSPAGGITEFNSKEQHGAIYIPPSYLVDLKLIEEVKEFKNPLRNHVYFEESSSQYIVKAKALPVNATAASSDNWIQSAYYSIRDYFIGGRISFYDSNNMVLIDNKNNKLYGYNIRTNINTEEGGGEFSGRCNEFSINPISDSLLEVKATSVANIELYNNTYLNELPVFHLLKIQNGKVEESMNTKRIFAFTKFLKMDNHFIEGCYVCYKRNDANWTYTMTSSGAISPEVLRYMKNEIYADYNYKFKDKRWTDIFTQQFYSRYKPVNASVQDSLTEIDKYNIQWIDQKLKSLPAIKPNVLAAK</sequence>
<proteinExistence type="predicted"/>
<keyword evidence="1" id="KW-0812">Transmembrane</keyword>
<accession>A0ABV6LB65</accession>
<dbReference type="Pfam" id="PF14903">
    <property type="entry name" value="WG_beta_rep"/>
    <property type="match status" value="1"/>
</dbReference>
<organism evidence="3 4">
    <name type="scientific">Mucilaginibacter angelicae</name>
    <dbReference type="NCBI Taxonomy" id="869718"/>
    <lineage>
        <taxon>Bacteria</taxon>
        <taxon>Pseudomonadati</taxon>
        <taxon>Bacteroidota</taxon>
        <taxon>Sphingobacteriia</taxon>
        <taxon>Sphingobacteriales</taxon>
        <taxon>Sphingobacteriaceae</taxon>
        <taxon>Mucilaginibacter</taxon>
    </lineage>
</organism>
<keyword evidence="1" id="KW-1133">Transmembrane helix</keyword>
<dbReference type="InterPro" id="IPR025582">
    <property type="entry name" value="YARHG_dom"/>
</dbReference>
<dbReference type="RefSeq" id="WP_377024480.1">
    <property type="nucleotide sequence ID" value="NZ_JBHLTS010000066.1"/>
</dbReference>
<evidence type="ECO:0000313" key="4">
    <source>
        <dbReference type="Proteomes" id="UP001589828"/>
    </source>
</evidence>
<dbReference type="InterPro" id="IPR032774">
    <property type="entry name" value="WG_beta_rep"/>
</dbReference>
<reference evidence="3 4" key="1">
    <citation type="submission" date="2024-09" db="EMBL/GenBank/DDBJ databases">
        <authorList>
            <person name="Sun Q."/>
            <person name="Mori K."/>
        </authorList>
    </citation>
    <scope>NUCLEOTIDE SEQUENCE [LARGE SCALE GENOMIC DNA]</scope>
    <source>
        <strain evidence="3 4">NCAIM B.02415</strain>
    </source>
</reference>
<feature type="domain" description="YARHG" evidence="2">
    <location>
        <begin position="543"/>
        <end position="615"/>
    </location>
</feature>
<keyword evidence="1" id="KW-0472">Membrane</keyword>
<keyword evidence="4" id="KW-1185">Reference proteome</keyword>
<evidence type="ECO:0000313" key="3">
    <source>
        <dbReference type="EMBL" id="MFC0516707.1"/>
    </source>
</evidence>
<feature type="transmembrane region" description="Helical" evidence="1">
    <location>
        <begin position="6"/>
        <end position="24"/>
    </location>
</feature>
<dbReference type="Proteomes" id="UP001589828">
    <property type="component" value="Unassembled WGS sequence"/>
</dbReference>
<evidence type="ECO:0000256" key="1">
    <source>
        <dbReference type="SAM" id="Phobius"/>
    </source>
</evidence>
<name>A0ABV6LB65_9SPHI</name>
<gene>
    <name evidence="3" type="ORF">ACFFGT_21040</name>
</gene>
<dbReference type="Pfam" id="PF13308">
    <property type="entry name" value="YARHG"/>
    <property type="match status" value="1"/>
</dbReference>
<dbReference type="EMBL" id="JBHLTS010000066">
    <property type="protein sequence ID" value="MFC0516707.1"/>
    <property type="molecule type" value="Genomic_DNA"/>
</dbReference>
<protein>
    <submittedName>
        <fullName evidence="3">WG repeat-containing protein</fullName>
    </submittedName>
</protein>
<dbReference type="SMART" id="SM01324">
    <property type="entry name" value="YARHG"/>
    <property type="match status" value="1"/>
</dbReference>
<dbReference type="InterPro" id="IPR038434">
    <property type="entry name" value="YARHG_sf"/>
</dbReference>